<dbReference type="SUPFAM" id="SSF52540">
    <property type="entry name" value="P-loop containing nucleoside triphosphate hydrolases"/>
    <property type="match status" value="1"/>
</dbReference>
<reference evidence="1 2" key="1">
    <citation type="submission" date="2016-07" db="EMBL/GenBank/DDBJ databases">
        <title>Detection of Helicobacter winghamensis from caecal content of red fox (Vulpes vulpes).</title>
        <authorList>
            <person name="Zanoni R.G."/>
            <person name="Florio D."/>
            <person name="Caffara M."/>
            <person name="Renzi M."/>
            <person name="Parisi A."/>
            <person name="Pasquali F."/>
            <person name="Manfreda G."/>
        </authorList>
    </citation>
    <scope>NUCLEOTIDE SEQUENCE [LARGE SCALE GENOMIC DNA]</scope>
    <source>
        <strain evidence="1 2">295_13</strain>
    </source>
</reference>
<dbReference type="GeneID" id="97290650"/>
<evidence type="ECO:0000313" key="1">
    <source>
        <dbReference type="EMBL" id="PKT79955.1"/>
    </source>
</evidence>
<protein>
    <submittedName>
        <fullName evidence="1">Uncharacterized protein</fullName>
    </submittedName>
</protein>
<dbReference type="InterPro" id="IPR027417">
    <property type="entry name" value="P-loop_NTPase"/>
</dbReference>
<dbReference type="STRING" id="556267.HWAG_01246"/>
<accession>A0A2N3PHK4</accession>
<dbReference type="EMBL" id="MBPK01000045">
    <property type="protein sequence ID" value="PKT79955.1"/>
    <property type="molecule type" value="Genomic_DNA"/>
</dbReference>
<dbReference type="AlphaFoldDB" id="A0A2N3PHK4"/>
<proteinExistence type="predicted"/>
<comment type="caution">
    <text evidence="1">The sequence shown here is derived from an EMBL/GenBank/DDBJ whole genome shotgun (WGS) entry which is preliminary data.</text>
</comment>
<evidence type="ECO:0000313" key="2">
    <source>
        <dbReference type="Proteomes" id="UP000233350"/>
    </source>
</evidence>
<organism evidence="1 2">
    <name type="scientific">Helicobacter winghamensis</name>
    <dbReference type="NCBI Taxonomy" id="157268"/>
    <lineage>
        <taxon>Bacteria</taxon>
        <taxon>Pseudomonadati</taxon>
        <taxon>Campylobacterota</taxon>
        <taxon>Epsilonproteobacteria</taxon>
        <taxon>Campylobacterales</taxon>
        <taxon>Helicobacteraceae</taxon>
        <taxon>Helicobacter</taxon>
    </lineage>
</organism>
<name>A0A2N3PHK4_9HELI</name>
<dbReference type="Gene3D" id="3.40.50.300">
    <property type="entry name" value="P-loop containing nucleotide triphosphate hydrolases"/>
    <property type="match status" value="1"/>
</dbReference>
<dbReference type="RefSeq" id="WP_006802942.1">
    <property type="nucleotide sequence ID" value="NZ_CABKOI010000019.1"/>
</dbReference>
<dbReference type="Proteomes" id="UP000233350">
    <property type="component" value="Unassembled WGS sequence"/>
</dbReference>
<gene>
    <name evidence="1" type="ORF">BCM31_08235</name>
</gene>
<sequence length="64" mass="6834">MKYKPDLLTLERIALTCQEALKNKPRIFIALSGLPGSGKSTLGGYIRKNGLNTGGGGQNSILMK</sequence>
<keyword evidence="2" id="KW-1185">Reference proteome</keyword>